<evidence type="ECO:0000256" key="5">
    <source>
        <dbReference type="ARBA" id="ARBA00022889"/>
    </source>
</evidence>
<evidence type="ECO:0000256" key="10">
    <source>
        <dbReference type="PROSITE-ProRule" id="PRU00803"/>
    </source>
</evidence>
<dbReference type="InterPro" id="IPR000413">
    <property type="entry name" value="Integrin_alpha"/>
</dbReference>
<keyword evidence="13" id="KW-1185">Reference proteome</keyword>
<dbReference type="InterPro" id="IPR013519">
    <property type="entry name" value="Int_alpha_beta-p"/>
</dbReference>
<dbReference type="SUPFAM" id="SSF69318">
    <property type="entry name" value="Integrin alpha N-terminal domain"/>
    <property type="match status" value="1"/>
</dbReference>
<organism evidence="12 13">
    <name type="scientific">Aquarana catesbeiana</name>
    <name type="common">American bullfrog</name>
    <name type="synonym">Rana catesbeiana</name>
    <dbReference type="NCBI Taxonomy" id="8400"/>
    <lineage>
        <taxon>Eukaryota</taxon>
        <taxon>Metazoa</taxon>
        <taxon>Chordata</taxon>
        <taxon>Craniata</taxon>
        <taxon>Vertebrata</taxon>
        <taxon>Euteleostomi</taxon>
        <taxon>Amphibia</taxon>
        <taxon>Batrachia</taxon>
        <taxon>Anura</taxon>
        <taxon>Neobatrachia</taxon>
        <taxon>Ranoidea</taxon>
        <taxon>Ranidae</taxon>
        <taxon>Aquarana</taxon>
    </lineage>
</organism>
<dbReference type="AlphaFoldDB" id="A0A2G9S6D2"/>
<evidence type="ECO:0000256" key="6">
    <source>
        <dbReference type="ARBA" id="ARBA00023037"/>
    </source>
</evidence>
<dbReference type="Proteomes" id="UP000228934">
    <property type="component" value="Unassembled WGS sequence"/>
</dbReference>
<dbReference type="GO" id="GO:0009897">
    <property type="term" value="C:external side of plasma membrane"/>
    <property type="evidence" value="ECO:0007669"/>
    <property type="project" value="TreeGrafter"/>
</dbReference>
<keyword evidence="9" id="KW-0325">Glycoprotein</keyword>
<sequence length="207" mass="23481">GKFALELKLEQHRYSYARFGYSIAKIGDVNQDGYQDFAIGAPLEGYFEEPESFGSVYIYNSNARSIHTTHSQKIRATDCRQKLQFFGQSVDGGLDLTDDGYADIAVGSLGNVMVLRSRPVVKARAFMRFQPEKISLLSNTKIVNASLCFDITPFKKEEFKKTYLYYELELDVSMKERRIAFNTETSSRGKLYLLSSNCTQPITLTVL</sequence>
<dbReference type="PROSITE" id="PS51470">
    <property type="entry name" value="FG_GAP"/>
    <property type="match status" value="2"/>
</dbReference>
<keyword evidence="7" id="KW-0472">Membrane</keyword>
<dbReference type="GO" id="GO:0033627">
    <property type="term" value="P:cell adhesion mediated by integrin"/>
    <property type="evidence" value="ECO:0007669"/>
    <property type="project" value="TreeGrafter"/>
</dbReference>
<name>A0A2G9S6D2_AQUCT</name>
<feature type="non-terminal residue" evidence="12">
    <location>
        <position position="207"/>
    </location>
</feature>
<evidence type="ECO:0000313" key="12">
    <source>
        <dbReference type="EMBL" id="PIO35670.1"/>
    </source>
</evidence>
<evidence type="ECO:0000256" key="1">
    <source>
        <dbReference type="ARBA" id="ARBA00004479"/>
    </source>
</evidence>
<keyword evidence="8 11" id="KW-0675">Receptor</keyword>
<dbReference type="PANTHER" id="PTHR23220">
    <property type="entry name" value="INTEGRIN ALPHA"/>
    <property type="match status" value="1"/>
</dbReference>
<gene>
    <name evidence="12" type="ORF">AB205_0115300</name>
</gene>
<protein>
    <recommendedName>
        <fullName evidence="14">Integrin alpha-2 domain-containing protein</fullName>
    </recommendedName>
</protein>
<evidence type="ECO:0000256" key="3">
    <source>
        <dbReference type="ARBA" id="ARBA00022729"/>
    </source>
</evidence>
<dbReference type="GO" id="GO:0008305">
    <property type="term" value="C:integrin complex"/>
    <property type="evidence" value="ECO:0007669"/>
    <property type="project" value="InterPro"/>
</dbReference>
<evidence type="ECO:0008006" key="14">
    <source>
        <dbReference type="Google" id="ProtNLM"/>
    </source>
</evidence>
<dbReference type="Gene3D" id="2.60.40.1460">
    <property type="entry name" value="Integrin domains. Chain A, domain 2"/>
    <property type="match status" value="1"/>
</dbReference>
<feature type="repeat" description="FG-GAP" evidence="10">
    <location>
        <begin position="6"/>
        <end position="68"/>
    </location>
</feature>
<dbReference type="GO" id="GO:0007160">
    <property type="term" value="P:cell-matrix adhesion"/>
    <property type="evidence" value="ECO:0007669"/>
    <property type="project" value="TreeGrafter"/>
</dbReference>
<feature type="non-terminal residue" evidence="12">
    <location>
        <position position="1"/>
    </location>
</feature>
<evidence type="ECO:0000256" key="11">
    <source>
        <dbReference type="RuleBase" id="RU003762"/>
    </source>
</evidence>
<evidence type="ECO:0000256" key="9">
    <source>
        <dbReference type="ARBA" id="ARBA00023180"/>
    </source>
</evidence>
<dbReference type="OrthoDB" id="5317514at2759"/>
<keyword evidence="6 11" id="KW-0401">Integrin</keyword>
<evidence type="ECO:0000256" key="7">
    <source>
        <dbReference type="ARBA" id="ARBA00023136"/>
    </source>
</evidence>
<reference evidence="13" key="1">
    <citation type="journal article" date="2017" name="Nat. Commun.">
        <title>The North American bullfrog draft genome provides insight into hormonal regulation of long noncoding RNA.</title>
        <authorList>
            <person name="Hammond S.A."/>
            <person name="Warren R.L."/>
            <person name="Vandervalk B.P."/>
            <person name="Kucuk E."/>
            <person name="Khan H."/>
            <person name="Gibb E.A."/>
            <person name="Pandoh P."/>
            <person name="Kirk H."/>
            <person name="Zhao Y."/>
            <person name="Jones M."/>
            <person name="Mungall A.J."/>
            <person name="Coope R."/>
            <person name="Pleasance S."/>
            <person name="Moore R.A."/>
            <person name="Holt R.A."/>
            <person name="Round J.M."/>
            <person name="Ohora S."/>
            <person name="Walle B.V."/>
            <person name="Veldhoen N."/>
            <person name="Helbing C.C."/>
            <person name="Birol I."/>
        </authorList>
    </citation>
    <scope>NUCLEOTIDE SEQUENCE [LARGE SCALE GENOMIC DNA]</scope>
</reference>
<dbReference type="GO" id="GO:0007229">
    <property type="term" value="P:integrin-mediated signaling pathway"/>
    <property type="evidence" value="ECO:0007669"/>
    <property type="project" value="UniProtKB-KW"/>
</dbReference>
<keyword evidence="5 11" id="KW-0130">Cell adhesion</keyword>
<keyword evidence="4" id="KW-0677">Repeat</keyword>
<dbReference type="EMBL" id="KV925583">
    <property type="protein sequence ID" value="PIO35670.1"/>
    <property type="molecule type" value="Genomic_DNA"/>
</dbReference>
<keyword evidence="3" id="KW-0732">Signal</keyword>
<evidence type="ECO:0000256" key="4">
    <source>
        <dbReference type="ARBA" id="ARBA00022737"/>
    </source>
</evidence>
<evidence type="ECO:0000313" key="13">
    <source>
        <dbReference type="Proteomes" id="UP000228934"/>
    </source>
</evidence>
<dbReference type="SMART" id="SM00191">
    <property type="entry name" value="Int_alpha"/>
    <property type="match status" value="2"/>
</dbReference>
<proteinExistence type="inferred from homology"/>
<comment type="subcellular location">
    <subcellularLocation>
        <location evidence="1 11">Membrane</location>
        <topology evidence="1 11">Single-pass type I membrane protein</topology>
    </subcellularLocation>
</comment>
<feature type="repeat" description="FG-GAP" evidence="10">
    <location>
        <begin position="72"/>
        <end position="132"/>
    </location>
</feature>
<dbReference type="InterPro" id="IPR028994">
    <property type="entry name" value="Integrin_alpha_N"/>
</dbReference>
<evidence type="ECO:0000256" key="8">
    <source>
        <dbReference type="ARBA" id="ARBA00023170"/>
    </source>
</evidence>
<dbReference type="PRINTS" id="PR01185">
    <property type="entry name" value="INTEGRINA"/>
</dbReference>
<dbReference type="PANTHER" id="PTHR23220:SF79">
    <property type="entry name" value="INTEGRIN ALPHA-E"/>
    <property type="match status" value="1"/>
</dbReference>
<dbReference type="InterPro" id="IPR013517">
    <property type="entry name" value="FG-GAP"/>
</dbReference>
<dbReference type="Pfam" id="PF01839">
    <property type="entry name" value="FG-GAP"/>
    <property type="match status" value="1"/>
</dbReference>
<dbReference type="InterPro" id="IPR032695">
    <property type="entry name" value="Integrin_dom_sf"/>
</dbReference>
<dbReference type="GO" id="GO:0098609">
    <property type="term" value="P:cell-cell adhesion"/>
    <property type="evidence" value="ECO:0007669"/>
    <property type="project" value="TreeGrafter"/>
</dbReference>
<accession>A0A2G9S6D2</accession>
<evidence type="ECO:0000256" key="2">
    <source>
        <dbReference type="ARBA" id="ARBA00008054"/>
    </source>
</evidence>
<dbReference type="SUPFAM" id="SSF69179">
    <property type="entry name" value="Integrin domains"/>
    <property type="match status" value="1"/>
</dbReference>
<comment type="similarity">
    <text evidence="2 11">Belongs to the integrin alpha chain family.</text>
</comment>
<dbReference type="Gene3D" id="2.130.10.130">
    <property type="entry name" value="Integrin alpha, N-terminal"/>
    <property type="match status" value="1"/>
</dbReference>
<dbReference type="GO" id="GO:0005178">
    <property type="term" value="F:integrin binding"/>
    <property type="evidence" value="ECO:0007669"/>
    <property type="project" value="TreeGrafter"/>
</dbReference>